<gene>
    <name evidence="6" type="ORF">E6P07_13470</name>
</gene>
<dbReference type="Gene3D" id="1.10.10.10">
    <property type="entry name" value="Winged helix-like DNA-binding domain superfamily/Winged helix DNA-binding domain"/>
    <property type="match status" value="1"/>
</dbReference>
<dbReference type="PANTHER" id="PTHR43537:SF49">
    <property type="entry name" value="TRANSCRIPTIONAL REGULATORY PROTEIN"/>
    <property type="match status" value="1"/>
</dbReference>
<protein>
    <submittedName>
        <fullName evidence="6">FCD domain-containing protein</fullName>
    </submittedName>
</protein>
<feature type="domain" description="HTH gntR-type" evidence="5">
    <location>
        <begin position="14"/>
        <end position="81"/>
    </location>
</feature>
<dbReference type="KEGG" id="ttp:E6P07_13470"/>
<keyword evidence="3" id="KW-0804">Transcription</keyword>
<dbReference type="InterPro" id="IPR000524">
    <property type="entry name" value="Tscrpt_reg_HTH_GntR"/>
</dbReference>
<accession>A0A6I6E4L2</accession>
<sequence length="256" mass="29075">MTLAALDLEDVPARTLADRLFDQLRQAIVEGEIPAGSKISEPALAARYGVSRGSLREALQRLEAIKLIERRANVGARVVQLSSIELLEIYLVREGLEAMAARLAAERMSDAAIADLRALLEHHGRELARDDWQRYFQQEGDLDFHFRIARGSGNRRLIEILCNDLYHLTRLYRCQFGMRSHRTREALHEHELIVEAIAARDGELAEWMMRRHIRASRQVTEQQLTLVEAGLQAPATSDRQIRRSRQMSTTPSASSS</sequence>
<name>A0A6I6E4L2_THETI</name>
<evidence type="ECO:0000256" key="1">
    <source>
        <dbReference type="ARBA" id="ARBA00023015"/>
    </source>
</evidence>
<dbReference type="Proteomes" id="UP000426424">
    <property type="component" value="Chromosome"/>
</dbReference>
<dbReference type="InterPro" id="IPR008920">
    <property type="entry name" value="TF_FadR/GntR_C"/>
</dbReference>
<dbReference type="SUPFAM" id="SSF48008">
    <property type="entry name" value="GntR ligand-binding domain-like"/>
    <property type="match status" value="1"/>
</dbReference>
<keyword evidence="7" id="KW-1185">Reference proteome</keyword>
<dbReference type="Pfam" id="PF00392">
    <property type="entry name" value="GntR"/>
    <property type="match status" value="1"/>
</dbReference>
<evidence type="ECO:0000256" key="3">
    <source>
        <dbReference type="ARBA" id="ARBA00023163"/>
    </source>
</evidence>
<dbReference type="GO" id="GO:0003700">
    <property type="term" value="F:DNA-binding transcription factor activity"/>
    <property type="evidence" value="ECO:0007669"/>
    <property type="project" value="InterPro"/>
</dbReference>
<keyword evidence="1" id="KW-0805">Transcription regulation</keyword>
<dbReference type="RefSeq" id="WP_153976079.1">
    <property type="nucleotide sequence ID" value="NZ_CP039268.1"/>
</dbReference>
<dbReference type="InterPro" id="IPR036390">
    <property type="entry name" value="WH_DNA-bd_sf"/>
</dbReference>
<dbReference type="InterPro" id="IPR036388">
    <property type="entry name" value="WH-like_DNA-bd_sf"/>
</dbReference>
<organism evidence="6 7">
    <name type="scientific">Thermochromatium tepidum ATCC 43061</name>
    <dbReference type="NCBI Taxonomy" id="316276"/>
    <lineage>
        <taxon>Bacteria</taxon>
        <taxon>Pseudomonadati</taxon>
        <taxon>Pseudomonadota</taxon>
        <taxon>Gammaproteobacteria</taxon>
        <taxon>Chromatiales</taxon>
        <taxon>Chromatiaceae</taxon>
        <taxon>Thermochromatium</taxon>
    </lineage>
</organism>
<feature type="compositionally biased region" description="Polar residues" evidence="4">
    <location>
        <begin position="246"/>
        <end position="256"/>
    </location>
</feature>
<dbReference type="CDD" id="cd07377">
    <property type="entry name" value="WHTH_GntR"/>
    <property type="match status" value="1"/>
</dbReference>
<evidence type="ECO:0000256" key="2">
    <source>
        <dbReference type="ARBA" id="ARBA00023125"/>
    </source>
</evidence>
<dbReference type="Gene3D" id="1.20.120.530">
    <property type="entry name" value="GntR ligand-binding domain-like"/>
    <property type="match status" value="1"/>
</dbReference>
<dbReference type="OrthoDB" id="6627771at2"/>
<dbReference type="PROSITE" id="PS50949">
    <property type="entry name" value="HTH_GNTR"/>
    <property type="match status" value="1"/>
</dbReference>
<dbReference type="SUPFAM" id="SSF46785">
    <property type="entry name" value="Winged helix' DNA-binding domain"/>
    <property type="match status" value="1"/>
</dbReference>
<dbReference type="SMART" id="SM00895">
    <property type="entry name" value="FCD"/>
    <property type="match status" value="1"/>
</dbReference>
<evidence type="ECO:0000313" key="6">
    <source>
        <dbReference type="EMBL" id="QGU33895.1"/>
    </source>
</evidence>
<keyword evidence="2" id="KW-0238">DNA-binding</keyword>
<dbReference type="EMBL" id="CP039268">
    <property type="protein sequence ID" value="QGU33895.1"/>
    <property type="molecule type" value="Genomic_DNA"/>
</dbReference>
<dbReference type="InterPro" id="IPR011711">
    <property type="entry name" value="GntR_C"/>
</dbReference>
<reference evidence="6 7" key="1">
    <citation type="submission" date="2019-12" db="EMBL/GenBank/DDBJ databases">
        <title>The complete genome of the thermophilic, anoxygenic phototrophic gammaproteobacterium Thermochromatium tepidum.</title>
        <authorList>
            <person name="Sattley W.M."/>
            <person name="Swingley W.D."/>
            <person name="Burchell B.M."/>
            <person name="Gurbani S.A."/>
            <person name="Kujawa C.M."/>
            <person name="Nuccio D.A."/>
            <person name="Schladweiler J."/>
            <person name="Shaffer K.N."/>
            <person name="Stokes L.M."/>
            <person name="Touchman J.W."/>
            <person name="Blankenship R.E."/>
            <person name="Madigan M.T."/>
        </authorList>
    </citation>
    <scope>NUCLEOTIDE SEQUENCE [LARGE SCALE GENOMIC DNA]</scope>
    <source>
        <strain evidence="6 7">ATCC 43061</strain>
    </source>
</reference>
<evidence type="ECO:0000256" key="4">
    <source>
        <dbReference type="SAM" id="MobiDB-lite"/>
    </source>
</evidence>
<dbReference type="AlphaFoldDB" id="A0A6I6E4L2"/>
<dbReference type="PANTHER" id="PTHR43537">
    <property type="entry name" value="TRANSCRIPTIONAL REGULATOR, GNTR FAMILY"/>
    <property type="match status" value="1"/>
</dbReference>
<dbReference type="Pfam" id="PF07729">
    <property type="entry name" value="FCD"/>
    <property type="match status" value="1"/>
</dbReference>
<evidence type="ECO:0000313" key="7">
    <source>
        <dbReference type="Proteomes" id="UP000426424"/>
    </source>
</evidence>
<dbReference type="SMART" id="SM00345">
    <property type="entry name" value="HTH_GNTR"/>
    <property type="match status" value="1"/>
</dbReference>
<evidence type="ECO:0000259" key="5">
    <source>
        <dbReference type="PROSITE" id="PS50949"/>
    </source>
</evidence>
<feature type="region of interest" description="Disordered" evidence="4">
    <location>
        <begin position="235"/>
        <end position="256"/>
    </location>
</feature>
<dbReference type="GO" id="GO:0003677">
    <property type="term" value="F:DNA binding"/>
    <property type="evidence" value="ECO:0007669"/>
    <property type="project" value="UniProtKB-KW"/>
</dbReference>
<proteinExistence type="predicted"/>